<dbReference type="SUPFAM" id="SSF81452">
    <property type="entry name" value="Cytochrome c oxidase subunit III-like"/>
    <property type="match status" value="1"/>
</dbReference>
<comment type="similarity">
    <text evidence="2">Belongs to the cytochrome c oxidase subunit 3 family.</text>
</comment>
<dbReference type="GO" id="GO:0005886">
    <property type="term" value="C:plasma membrane"/>
    <property type="evidence" value="ECO:0007669"/>
    <property type="project" value="UniProtKB-SubCell"/>
</dbReference>
<gene>
    <name evidence="9" type="ORF">METZ01_LOCUS109248</name>
</gene>
<evidence type="ECO:0000256" key="7">
    <source>
        <dbReference type="SAM" id="Phobius"/>
    </source>
</evidence>
<dbReference type="Gene3D" id="1.20.120.80">
    <property type="entry name" value="Cytochrome c oxidase, subunit III, four-helix bundle"/>
    <property type="match status" value="1"/>
</dbReference>
<organism evidence="9">
    <name type="scientific">marine metagenome</name>
    <dbReference type="NCBI Taxonomy" id="408172"/>
    <lineage>
        <taxon>unclassified sequences</taxon>
        <taxon>metagenomes</taxon>
        <taxon>ecological metagenomes</taxon>
    </lineage>
</organism>
<feature type="transmembrane region" description="Helical" evidence="7">
    <location>
        <begin position="60"/>
        <end position="79"/>
    </location>
</feature>
<reference evidence="9" key="1">
    <citation type="submission" date="2018-05" db="EMBL/GenBank/DDBJ databases">
        <authorList>
            <person name="Lanie J.A."/>
            <person name="Ng W.-L."/>
            <person name="Kazmierczak K.M."/>
            <person name="Andrzejewski T.M."/>
            <person name="Davidsen T.M."/>
            <person name="Wayne K.J."/>
            <person name="Tettelin H."/>
            <person name="Glass J.I."/>
            <person name="Rusch D."/>
            <person name="Podicherti R."/>
            <person name="Tsui H.-C.T."/>
            <person name="Winkler M.E."/>
        </authorList>
    </citation>
    <scope>NUCLEOTIDE SEQUENCE</scope>
</reference>
<dbReference type="InterPro" id="IPR000298">
    <property type="entry name" value="Cyt_c_oxidase-like_su3"/>
</dbReference>
<dbReference type="InterPro" id="IPR013833">
    <property type="entry name" value="Cyt_c_oxidase_su3_a-hlx"/>
</dbReference>
<evidence type="ECO:0000256" key="3">
    <source>
        <dbReference type="ARBA" id="ARBA00022475"/>
    </source>
</evidence>
<dbReference type="Pfam" id="PF00510">
    <property type="entry name" value="COX3"/>
    <property type="match status" value="1"/>
</dbReference>
<dbReference type="InterPro" id="IPR035973">
    <property type="entry name" value="Cyt_c_oxidase_su3-like_sf"/>
</dbReference>
<dbReference type="PANTHER" id="PTHR11403:SF2">
    <property type="entry name" value="CYTOCHROME BO(3) UBIQUINOL OXIDASE SUBUNIT 3"/>
    <property type="match status" value="1"/>
</dbReference>
<dbReference type="InterPro" id="IPR024791">
    <property type="entry name" value="Cyt_c/ubiquinol_Oxase_su3"/>
</dbReference>
<protein>
    <recommendedName>
        <fullName evidence="8">Heme-copper oxidase subunit III family profile domain-containing protein</fullName>
    </recommendedName>
</protein>
<evidence type="ECO:0000256" key="4">
    <source>
        <dbReference type="ARBA" id="ARBA00022692"/>
    </source>
</evidence>
<comment type="subcellular location">
    <subcellularLocation>
        <location evidence="1">Cell membrane</location>
        <topology evidence="1">Multi-pass membrane protein</topology>
    </subcellularLocation>
</comment>
<evidence type="ECO:0000259" key="8">
    <source>
        <dbReference type="PROSITE" id="PS50253"/>
    </source>
</evidence>
<evidence type="ECO:0000256" key="5">
    <source>
        <dbReference type="ARBA" id="ARBA00022989"/>
    </source>
</evidence>
<feature type="transmembrane region" description="Helical" evidence="7">
    <location>
        <begin position="25"/>
        <end position="48"/>
    </location>
</feature>
<evidence type="ECO:0000313" key="9">
    <source>
        <dbReference type="EMBL" id="SVA56394.1"/>
    </source>
</evidence>
<dbReference type="CDD" id="cd00386">
    <property type="entry name" value="Heme_Cu_Oxidase_III_like"/>
    <property type="match status" value="1"/>
</dbReference>
<dbReference type="PANTHER" id="PTHR11403">
    <property type="entry name" value="CYTOCHROME C OXIDASE SUBUNIT III"/>
    <property type="match status" value="1"/>
</dbReference>
<evidence type="ECO:0000256" key="6">
    <source>
        <dbReference type="ARBA" id="ARBA00023136"/>
    </source>
</evidence>
<dbReference type="AlphaFoldDB" id="A0A381WV74"/>
<dbReference type="EMBL" id="UINC01012991">
    <property type="protein sequence ID" value="SVA56394.1"/>
    <property type="molecule type" value="Genomic_DNA"/>
</dbReference>
<keyword evidence="6 7" id="KW-0472">Membrane</keyword>
<feature type="domain" description="Heme-copper oxidase subunit III family profile" evidence="8">
    <location>
        <begin position="1"/>
        <end position="194"/>
    </location>
</feature>
<dbReference type="GO" id="GO:0004129">
    <property type="term" value="F:cytochrome-c oxidase activity"/>
    <property type="evidence" value="ECO:0007669"/>
    <property type="project" value="InterPro"/>
</dbReference>
<dbReference type="PROSITE" id="PS50253">
    <property type="entry name" value="COX3"/>
    <property type="match status" value="1"/>
</dbReference>
<sequence>MAITTTPEAIHERAEATYRPRANRIGLWLFLASETFLFSAFISSRFVVSGTDQPEHLNQDLALLLTLLLLLSSISAYRAETAIAHDDRRLFQRELLTTIVLGLLFLVGVGIEFNEALTYFPAGTIYGSAFFMLIGLHAFHVLTGILALAVVANLGRMGHYGPDDHWPVEGVVKYWHFVDLMWVAIYPTLYLFGGS</sequence>
<feature type="transmembrane region" description="Helical" evidence="7">
    <location>
        <begin position="129"/>
        <end position="154"/>
    </location>
</feature>
<evidence type="ECO:0000256" key="1">
    <source>
        <dbReference type="ARBA" id="ARBA00004651"/>
    </source>
</evidence>
<evidence type="ECO:0000256" key="2">
    <source>
        <dbReference type="ARBA" id="ARBA00010581"/>
    </source>
</evidence>
<keyword evidence="3" id="KW-1003">Cell membrane</keyword>
<dbReference type="GO" id="GO:0019646">
    <property type="term" value="P:aerobic electron transport chain"/>
    <property type="evidence" value="ECO:0007669"/>
    <property type="project" value="InterPro"/>
</dbReference>
<feature type="transmembrane region" description="Helical" evidence="7">
    <location>
        <begin position="99"/>
        <end position="117"/>
    </location>
</feature>
<accession>A0A381WV74</accession>
<feature type="transmembrane region" description="Helical" evidence="7">
    <location>
        <begin position="174"/>
        <end position="192"/>
    </location>
</feature>
<proteinExistence type="inferred from homology"/>
<keyword evidence="5 7" id="KW-1133">Transmembrane helix</keyword>
<name>A0A381WV74_9ZZZZ</name>
<keyword evidence="4 7" id="KW-0812">Transmembrane</keyword>